<dbReference type="InterPro" id="IPR001611">
    <property type="entry name" value="Leu-rich_rpt"/>
</dbReference>
<keyword evidence="6" id="KW-0677">Repeat</keyword>
<dbReference type="KEGG" id="aprc:113850675"/>
<dbReference type="InterPro" id="IPR032675">
    <property type="entry name" value="LRR_dom_sf"/>
</dbReference>
<dbReference type="PRINTS" id="PR00019">
    <property type="entry name" value="LEURICHRPT"/>
</dbReference>
<gene>
    <name evidence="13" type="primary">LOC113850675</name>
</gene>
<evidence type="ECO:0000256" key="9">
    <source>
        <dbReference type="ARBA" id="ARBA00023170"/>
    </source>
</evidence>
<dbReference type="Gene3D" id="3.80.10.10">
    <property type="entry name" value="Ribonuclease Inhibitor"/>
    <property type="match status" value="1"/>
</dbReference>
<sequence length="233" mass="26199">MVTNTVDEGLFTSYIHPWFLVPISVRSDLEDLPLFMKGRELNYWHALKFVHGVDLSNNDLSGPIPLELVSLSALQSLNLSHNFLEGNIPSGIGNMKLLESLDLSRNQLSGEVPQSMSNLSFLSLLNLSYNHFIGNIPLGTQLQSFDAFCFIGNPKLCGAPLPKKCTQEGTPYYGFKMEDKDGDDFTSWFEMGMGIGFASAFLGVFGILFFVRRWRDSFFRGLDDLYLKVKRTC</sequence>
<keyword evidence="8 11" id="KW-0472">Membrane</keyword>
<evidence type="ECO:0000256" key="11">
    <source>
        <dbReference type="SAM" id="Phobius"/>
    </source>
</evidence>
<keyword evidence="5" id="KW-0732">Signal</keyword>
<evidence type="ECO:0000256" key="2">
    <source>
        <dbReference type="ARBA" id="ARBA00009592"/>
    </source>
</evidence>
<dbReference type="AlphaFoldDB" id="A0A8B8K205"/>
<evidence type="ECO:0000256" key="5">
    <source>
        <dbReference type="ARBA" id="ARBA00022729"/>
    </source>
</evidence>
<keyword evidence="12" id="KW-1185">Reference proteome</keyword>
<dbReference type="PANTHER" id="PTHR48063:SF98">
    <property type="entry name" value="LRR RECEPTOR-LIKE SERINE_THREONINE-PROTEIN KINASE FLS2"/>
    <property type="match status" value="1"/>
</dbReference>
<dbReference type="RefSeq" id="XP_027337043.1">
    <property type="nucleotide sequence ID" value="XM_027481242.1"/>
</dbReference>
<evidence type="ECO:0000256" key="3">
    <source>
        <dbReference type="ARBA" id="ARBA00022614"/>
    </source>
</evidence>
<dbReference type="InterPro" id="IPR046956">
    <property type="entry name" value="RLP23-like"/>
</dbReference>
<reference evidence="12" key="1">
    <citation type="journal article" date="2019" name="Toxins">
        <title>Detection of Abrin-Like and Prepropulchellin-Like Toxin Genes and Transcripts Using Whole Genome Sequencing and Full-Length Transcript Sequencing of Abrus precatorius.</title>
        <authorList>
            <person name="Hovde B.T."/>
            <person name="Daligault H.E."/>
            <person name="Hanschen E.R."/>
            <person name="Kunde Y.A."/>
            <person name="Johnson M.B."/>
            <person name="Starkenburg S.R."/>
            <person name="Johnson S.L."/>
        </authorList>
    </citation>
    <scope>NUCLEOTIDE SEQUENCE [LARGE SCALE GENOMIC DNA]</scope>
</reference>
<keyword evidence="3" id="KW-0433">Leucine-rich repeat</keyword>
<protein>
    <submittedName>
        <fullName evidence="13">Receptor-like protein EIX2</fullName>
    </submittedName>
</protein>
<keyword evidence="7 11" id="KW-1133">Transmembrane helix</keyword>
<keyword evidence="10" id="KW-0325">Glycoprotein</keyword>
<proteinExistence type="inferred from homology"/>
<dbReference type="SUPFAM" id="SSF52058">
    <property type="entry name" value="L domain-like"/>
    <property type="match status" value="1"/>
</dbReference>
<organism evidence="12 13">
    <name type="scientific">Abrus precatorius</name>
    <name type="common">Indian licorice</name>
    <name type="synonym">Glycine abrus</name>
    <dbReference type="NCBI Taxonomy" id="3816"/>
    <lineage>
        <taxon>Eukaryota</taxon>
        <taxon>Viridiplantae</taxon>
        <taxon>Streptophyta</taxon>
        <taxon>Embryophyta</taxon>
        <taxon>Tracheophyta</taxon>
        <taxon>Spermatophyta</taxon>
        <taxon>Magnoliopsida</taxon>
        <taxon>eudicotyledons</taxon>
        <taxon>Gunneridae</taxon>
        <taxon>Pentapetalae</taxon>
        <taxon>rosids</taxon>
        <taxon>fabids</taxon>
        <taxon>Fabales</taxon>
        <taxon>Fabaceae</taxon>
        <taxon>Papilionoideae</taxon>
        <taxon>50 kb inversion clade</taxon>
        <taxon>NPAAA clade</taxon>
        <taxon>indigoferoid/millettioid clade</taxon>
        <taxon>Abreae</taxon>
        <taxon>Abrus</taxon>
    </lineage>
</organism>
<evidence type="ECO:0000256" key="8">
    <source>
        <dbReference type="ARBA" id="ARBA00023136"/>
    </source>
</evidence>
<feature type="transmembrane region" description="Helical" evidence="11">
    <location>
        <begin position="188"/>
        <end position="211"/>
    </location>
</feature>
<dbReference type="FunFam" id="3.80.10.10:FF:000111">
    <property type="entry name" value="LRR receptor-like serine/threonine-protein kinase ERECTA"/>
    <property type="match status" value="1"/>
</dbReference>
<dbReference type="Proteomes" id="UP000694853">
    <property type="component" value="Unplaced"/>
</dbReference>
<accession>A0A8B8K205</accession>
<dbReference type="PANTHER" id="PTHR48063">
    <property type="entry name" value="LRR RECEPTOR-LIKE KINASE"/>
    <property type="match status" value="1"/>
</dbReference>
<evidence type="ECO:0000256" key="4">
    <source>
        <dbReference type="ARBA" id="ARBA00022692"/>
    </source>
</evidence>
<evidence type="ECO:0000256" key="1">
    <source>
        <dbReference type="ARBA" id="ARBA00004479"/>
    </source>
</evidence>
<dbReference type="GO" id="GO:0016020">
    <property type="term" value="C:membrane"/>
    <property type="evidence" value="ECO:0007669"/>
    <property type="project" value="UniProtKB-SubCell"/>
</dbReference>
<reference evidence="13" key="2">
    <citation type="submission" date="2025-08" db="UniProtKB">
        <authorList>
            <consortium name="RefSeq"/>
        </authorList>
    </citation>
    <scope>IDENTIFICATION</scope>
    <source>
        <tissue evidence="13">Young leaves</tissue>
    </source>
</reference>
<dbReference type="OrthoDB" id="8731593at2759"/>
<evidence type="ECO:0000256" key="10">
    <source>
        <dbReference type="ARBA" id="ARBA00023180"/>
    </source>
</evidence>
<keyword evidence="9" id="KW-0675">Receptor</keyword>
<evidence type="ECO:0000313" key="12">
    <source>
        <dbReference type="Proteomes" id="UP000694853"/>
    </source>
</evidence>
<evidence type="ECO:0000313" key="13">
    <source>
        <dbReference type="RefSeq" id="XP_027337043.1"/>
    </source>
</evidence>
<evidence type="ECO:0000256" key="6">
    <source>
        <dbReference type="ARBA" id="ARBA00022737"/>
    </source>
</evidence>
<dbReference type="GeneID" id="113850675"/>
<keyword evidence="4 11" id="KW-0812">Transmembrane</keyword>
<evidence type="ECO:0000256" key="7">
    <source>
        <dbReference type="ARBA" id="ARBA00022989"/>
    </source>
</evidence>
<name>A0A8B8K205_ABRPR</name>
<comment type="similarity">
    <text evidence="2">Belongs to the RLP family.</text>
</comment>
<dbReference type="Pfam" id="PF00560">
    <property type="entry name" value="LRR_1"/>
    <property type="match status" value="3"/>
</dbReference>
<comment type="subcellular location">
    <subcellularLocation>
        <location evidence="1">Membrane</location>
        <topology evidence="1">Single-pass type I membrane protein</topology>
    </subcellularLocation>
</comment>